<organism evidence="2 3">
    <name type="scientific">Terrimonas rubra</name>
    <dbReference type="NCBI Taxonomy" id="1035890"/>
    <lineage>
        <taxon>Bacteria</taxon>
        <taxon>Pseudomonadati</taxon>
        <taxon>Bacteroidota</taxon>
        <taxon>Chitinophagia</taxon>
        <taxon>Chitinophagales</taxon>
        <taxon>Chitinophagaceae</taxon>
        <taxon>Terrimonas</taxon>
    </lineage>
</organism>
<dbReference type="SUPFAM" id="SSF49785">
    <property type="entry name" value="Galactose-binding domain-like"/>
    <property type="match status" value="1"/>
</dbReference>
<evidence type="ECO:0000313" key="2">
    <source>
        <dbReference type="EMBL" id="MFD2920175.1"/>
    </source>
</evidence>
<dbReference type="Proteomes" id="UP001597511">
    <property type="component" value="Unassembled WGS sequence"/>
</dbReference>
<dbReference type="SUPFAM" id="SSF81296">
    <property type="entry name" value="E set domains"/>
    <property type="match status" value="2"/>
</dbReference>
<reference evidence="3" key="1">
    <citation type="journal article" date="2019" name="Int. J. Syst. Evol. Microbiol.">
        <title>The Global Catalogue of Microorganisms (GCM) 10K type strain sequencing project: providing services to taxonomists for standard genome sequencing and annotation.</title>
        <authorList>
            <consortium name="The Broad Institute Genomics Platform"/>
            <consortium name="The Broad Institute Genome Sequencing Center for Infectious Disease"/>
            <person name="Wu L."/>
            <person name="Ma J."/>
        </authorList>
    </citation>
    <scope>NUCLEOTIDE SEQUENCE [LARGE SCALE GENOMIC DNA]</scope>
    <source>
        <strain evidence="3">KCTC 23299</strain>
    </source>
</reference>
<evidence type="ECO:0000313" key="3">
    <source>
        <dbReference type="Proteomes" id="UP001597511"/>
    </source>
</evidence>
<dbReference type="Gene3D" id="2.60.120.260">
    <property type="entry name" value="Galactose-binding domain-like"/>
    <property type="match status" value="1"/>
</dbReference>
<keyword evidence="3" id="KW-1185">Reference proteome</keyword>
<dbReference type="InterPro" id="IPR008979">
    <property type="entry name" value="Galactose-bd-like_sf"/>
</dbReference>
<protein>
    <submittedName>
        <fullName evidence="2">IPT/TIG domain-containing protein</fullName>
    </submittedName>
</protein>
<feature type="domain" description="IPT/TIG" evidence="1">
    <location>
        <begin position="125"/>
        <end position="195"/>
    </location>
</feature>
<dbReference type="PROSITE" id="PS51257">
    <property type="entry name" value="PROKAR_LIPOPROTEIN"/>
    <property type="match status" value="1"/>
</dbReference>
<sequence length="348" mass="37387">MKKILFALRQLGVYLLTASILLTACKKDKDGTPGYKSGDLTFKSVFPEEGGGGTMVTISGNGFGDIRTIVFDKGDVVASFNPTLNSPGNIIFRVPNEVNGGPQNIVLTNGAGKTLSVPFNALAFPVVDEAFPTDFSAGSTVTLTGNNLDDVTKVLLQGTTDEATIVSATKKELVLTMPASTVSRAKLSVTNVTGELITSQEFLNVDVATHVFLEDFIDPAQSWSWGGSYTPSTDFKIMGNQSLKATYDKDGGLQIGMWQDLVLPAGTKYLSFWVKGEETERTVNLSINGNGWSGEKTKSLSIPAKKWTNIKEDLTAFYPGLNSVSVIKLQIQGATGGVMYYDNIMFVK</sequence>
<dbReference type="InterPro" id="IPR013783">
    <property type="entry name" value="Ig-like_fold"/>
</dbReference>
<dbReference type="Gene3D" id="2.60.40.10">
    <property type="entry name" value="Immunoglobulins"/>
    <property type="match status" value="2"/>
</dbReference>
<proteinExistence type="predicted"/>
<accession>A0ABW6A4F7</accession>
<dbReference type="EMBL" id="JBHUOZ010000003">
    <property type="protein sequence ID" value="MFD2920175.1"/>
    <property type="molecule type" value="Genomic_DNA"/>
</dbReference>
<name>A0ABW6A4F7_9BACT</name>
<dbReference type="InterPro" id="IPR002909">
    <property type="entry name" value="IPT_dom"/>
</dbReference>
<dbReference type="InterPro" id="IPR014756">
    <property type="entry name" value="Ig_E-set"/>
</dbReference>
<gene>
    <name evidence="2" type="ORF">ACFS6H_10670</name>
</gene>
<feature type="domain" description="IPT/TIG" evidence="1">
    <location>
        <begin position="41"/>
        <end position="112"/>
    </location>
</feature>
<evidence type="ECO:0000259" key="1">
    <source>
        <dbReference type="Pfam" id="PF01833"/>
    </source>
</evidence>
<dbReference type="Pfam" id="PF01833">
    <property type="entry name" value="TIG"/>
    <property type="match status" value="2"/>
</dbReference>
<comment type="caution">
    <text evidence="2">The sequence shown here is derived from an EMBL/GenBank/DDBJ whole genome shotgun (WGS) entry which is preliminary data.</text>
</comment>
<dbReference type="RefSeq" id="WP_386098142.1">
    <property type="nucleotide sequence ID" value="NZ_JBHUOZ010000003.1"/>
</dbReference>
<dbReference type="CDD" id="cd00102">
    <property type="entry name" value="IPT"/>
    <property type="match status" value="1"/>
</dbReference>